<dbReference type="RefSeq" id="WP_041954571.1">
    <property type="nucleotide sequence ID" value="NZ_JRPN01000005.1"/>
</dbReference>
<comment type="caution">
    <text evidence="1">The sequence shown here is derived from an EMBL/GenBank/DDBJ whole genome shotgun (WGS) entry which is preliminary data.</text>
</comment>
<reference evidence="1 2" key="1">
    <citation type="submission" date="2014-09" db="EMBL/GenBank/DDBJ databases">
        <title>Draft genome of Bradyrhizobium japonicum Is-34.</title>
        <authorList>
            <person name="Tsurumaru H."/>
            <person name="Yamakawa T."/>
            <person name="Hashimoto S."/>
            <person name="Okizaki K."/>
            <person name="Kanesaki Y."/>
            <person name="Yoshikawa H."/>
            <person name="Yajima S."/>
        </authorList>
    </citation>
    <scope>NUCLEOTIDE SEQUENCE [LARGE SCALE GENOMIC DNA]</scope>
    <source>
        <strain evidence="1 2">Is-34</strain>
    </source>
</reference>
<gene>
    <name evidence="1" type="ORF">MA20_07740</name>
</gene>
<proteinExistence type="predicted"/>
<dbReference type="EMBL" id="JRPN01000005">
    <property type="protein sequence ID" value="KGT79971.1"/>
    <property type="molecule type" value="Genomic_DNA"/>
</dbReference>
<evidence type="ECO:0000313" key="2">
    <source>
        <dbReference type="Proteomes" id="UP000030377"/>
    </source>
</evidence>
<evidence type="ECO:0000313" key="1">
    <source>
        <dbReference type="EMBL" id="KGT79971.1"/>
    </source>
</evidence>
<accession>A0A0A3Y3N2</accession>
<sequence length="126" mass="13623">MSQIRKAFLGALATALTIGAVQFASGHDLGDRWQAGSEQPSHIVNRAGKADHLAAPKPFAVQTKTVSLRLNDQADTSVLMRIPFAQARITKTPLWNQSRKPTVACESMVSTLTEVARLLQPGRCVT</sequence>
<dbReference type="AlphaFoldDB" id="A0A0A3Y3N2"/>
<dbReference type="Proteomes" id="UP000030377">
    <property type="component" value="Unassembled WGS sequence"/>
</dbReference>
<organism evidence="1 2">
    <name type="scientific">Bradyrhizobium japonicum</name>
    <dbReference type="NCBI Taxonomy" id="375"/>
    <lineage>
        <taxon>Bacteria</taxon>
        <taxon>Pseudomonadati</taxon>
        <taxon>Pseudomonadota</taxon>
        <taxon>Alphaproteobacteria</taxon>
        <taxon>Hyphomicrobiales</taxon>
        <taxon>Nitrobacteraceae</taxon>
        <taxon>Bradyrhizobium</taxon>
    </lineage>
</organism>
<name>A0A0A3Y3N2_BRAJP</name>
<protein>
    <submittedName>
        <fullName evidence="1">Uncharacterized protein</fullName>
    </submittedName>
</protein>